<evidence type="ECO:0000313" key="2">
    <source>
        <dbReference type="EMBL" id="KZV54832.1"/>
    </source>
</evidence>
<dbReference type="Proteomes" id="UP000250235">
    <property type="component" value="Unassembled WGS sequence"/>
</dbReference>
<gene>
    <name evidence="2" type="ORF">F511_38264</name>
</gene>
<reference evidence="2 3" key="1">
    <citation type="journal article" date="2015" name="Proc. Natl. Acad. Sci. U.S.A.">
        <title>The resurrection genome of Boea hygrometrica: A blueprint for survival of dehydration.</title>
        <authorList>
            <person name="Xiao L."/>
            <person name="Yang G."/>
            <person name="Zhang L."/>
            <person name="Yang X."/>
            <person name="Zhao S."/>
            <person name="Ji Z."/>
            <person name="Zhou Q."/>
            <person name="Hu M."/>
            <person name="Wang Y."/>
            <person name="Chen M."/>
            <person name="Xu Y."/>
            <person name="Jin H."/>
            <person name="Xiao X."/>
            <person name="Hu G."/>
            <person name="Bao F."/>
            <person name="Hu Y."/>
            <person name="Wan P."/>
            <person name="Li L."/>
            <person name="Deng X."/>
            <person name="Kuang T."/>
            <person name="Xiang C."/>
            <person name="Zhu J.K."/>
            <person name="Oliver M.J."/>
            <person name="He Y."/>
        </authorList>
    </citation>
    <scope>NUCLEOTIDE SEQUENCE [LARGE SCALE GENOMIC DNA]</scope>
    <source>
        <strain evidence="3">cv. XS01</strain>
    </source>
</reference>
<feature type="compositionally biased region" description="Basic residues" evidence="1">
    <location>
        <begin position="152"/>
        <end position="163"/>
    </location>
</feature>
<proteinExistence type="predicted"/>
<evidence type="ECO:0000313" key="3">
    <source>
        <dbReference type="Proteomes" id="UP000250235"/>
    </source>
</evidence>
<sequence>MLCDVVLELIADLALVGEIWFAGVSVQTSTLVNSPVAIVVGVEGSVDWRNSLSRRQRLALTGFVSVIRQSGPRPDSRLLRQTALEVLKRSARSDSPRKTRPEQIPAKLRRRRRHTAAAAAAARRRALSSTQPPRLVGKERSSQEVSNATKNSKNRGRNRRKIAKERDGEQYLIRGFRA</sequence>
<protein>
    <submittedName>
        <fullName evidence="2">Uncharacterized protein</fullName>
    </submittedName>
</protein>
<evidence type="ECO:0000256" key="1">
    <source>
        <dbReference type="SAM" id="MobiDB-lite"/>
    </source>
</evidence>
<feature type="compositionally biased region" description="Basic and acidic residues" evidence="1">
    <location>
        <begin position="88"/>
        <end position="101"/>
    </location>
</feature>
<keyword evidence="3" id="KW-1185">Reference proteome</keyword>
<name>A0A2Z7D5D2_9LAMI</name>
<organism evidence="2 3">
    <name type="scientific">Dorcoceras hygrometricum</name>
    <dbReference type="NCBI Taxonomy" id="472368"/>
    <lineage>
        <taxon>Eukaryota</taxon>
        <taxon>Viridiplantae</taxon>
        <taxon>Streptophyta</taxon>
        <taxon>Embryophyta</taxon>
        <taxon>Tracheophyta</taxon>
        <taxon>Spermatophyta</taxon>
        <taxon>Magnoliopsida</taxon>
        <taxon>eudicotyledons</taxon>
        <taxon>Gunneridae</taxon>
        <taxon>Pentapetalae</taxon>
        <taxon>asterids</taxon>
        <taxon>lamiids</taxon>
        <taxon>Lamiales</taxon>
        <taxon>Gesneriaceae</taxon>
        <taxon>Didymocarpoideae</taxon>
        <taxon>Trichosporeae</taxon>
        <taxon>Loxocarpinae</taxon>
        <taxon>Dorcoceras</taxon>
    </lineage>
</organism>
<dbReference type="EMBL" id="KQ989104">
    <property type="protein sequence ID" value="KZV54832.1"/>
    <property type="molecule type" value="Genomic_DNA"/>
</dbReference>
<accession>A0A2Z7D5D2</accession>
<feature type="region of interest" description="Disordered" evidence="1">
    <location>
        <begin position="88"/>
        <end position="169"/>
    </location>
</feature>
<dbReference type="AlphaFoldDB" id="A0A2Z7D5D2"/>